<dbReference type="Pfam" id="PF05920">
    <property type="entry name" value="Homeobox_KN"/>
    <property type="match status" value="1"/>
</dbReference>
<keyword evidence="2" id="KW-0238">DNA-binding</keyword>
<accession>A0A0H5FTE8</accession>
<dbReference type="SUPFAM" id="SSF46689">
    <property type="entry name" value="Homeodomain-like"/>
    <property type="match status" value="1"/>
</dbReference>
<name>A0A0H5FTE8_9BASI</name>
<evidence type="ECO:0000259" key="6">
    <source>
        <dbReference type="Pfam" id="PF05920"/>
    </source>
</evidence>
<reference evidence="7" key="1">
    <citation type="submission" date="2015-06" db="EMBL/GenBank/DDBJ databases">
        <title>Genetic Architecture Underlying Mating-Type Determination in the Yeast Leucosporidium scottii and the Evolution of Mating Systems in Basidiomycetes.</title>
        <authorList>
            <person name="Maia T.M."/>
            <person name="Lopes S."/>
            <person name="Almeida J.M.G.C.F."/>
            <person name="Rosa L.H."/>
            <person name="Sampaio J.P."/>
            <person name="Goncalves P."/>
            <person name="Coelho M.A."/>
        </authorList>
    </citation>
    <scope>NUCLEOTIDE SEQUENCE</scope>
</reference>
<evidence type="ECO:0000256" key="3">
    <source>
        <dbReference type="ARBA" id="ARBA00023155"/>
    </source>
</evidence>
<feature type="region of interest" description="Disordered" evidence="5">
    <location>
        <begin position="291"/>
        <end position="310"/>
    </location>
</feature>
<evidence type="ECO:0000256" key="5">
    <source>
        <dbReference type="SAM" id="MobiDB-lite"/>
    </source>
</evidence>
<sequence>MDDLLTAELLAGEASFLHAVMDQKEAPGVAQQWERTLARFSQYLEAGVLSEDTARFAVAVVTRVNLVASSLRGWELSAARILDDLSPETQAVLDESLSQRNQLPLPRQLPTSPSRLPASAPNDLLLAPYRRWFLDHFAFPYLTSADKKALHLAVPSQSESQCATWFINTRRRSGWGDLYKRFGGEKKEAMERFIREVDSPLTSWQVSEEAKREVEKVRQWFRDEEKHAVGRGIAEVVEQAGDIERKGKVPPKRRERKSATNLGVVAPKQAKQEESFEEDLKVDPLPPLALDLPRNISDSSSRNISDSSSRNISGLSHFSIDSSSTSASSFYPASPMAFEVPSPADAFTIAEQSTFVYPPSTQAQESNPYFSTLADFPYAAMNPLLASQVSFS</sequence>
<dbReference type="InterPro" id="IPR008422">
    <property type="entry name" value="KN_HD"/>
</dbReference>
<dbReference type="EMBL" id="LN868512">
    <property type="protein sequence ID" value="CRX79261.1"/>
    <property type="molecule type" value="Genomic_DNA"/>
</dbReference>
<feature type="region of interest" description="Disordered" evidence="5">
    <location>
        <begin position="242"/>
        <end position="284"/>
    </location>
</feature>
<dbReference type="GO" id="GO:0003677">
    <property type="term" value="F:DNA binding"/>
    <property type="evidence" value="ECO:0007669"/>
    <property type="project" value="UniProtKB-KW"/>
</dbReference>
<dbReference type="AlphaFoldDB" id="A0A0H5FTE8"/>
<feature type="compositionally biased region" description="Basic and acidic residues" evidence="5">
    <location>
        <begin position="270"/>
        <end position="282"/>
    </location>
</feature>
<evidence type="ECO:0000256" key="2">
    <source>
        <dbReference type="ARBA" id="ARBA00023125"/>
    </source>
</evidence>
<evidence type="ECO:0000313" key="7">
    <source>
        <dbReference type="EMBL" id="CRX79261.1"/>
    </source>
</evidence>
<feature type="domain" description="KN homeodomain" evidence="6">
    <location>
        <begin position="132"/>
        <end position="172"/>
    </location>
</feature>
<protein>
    <recommendedName>
        <fullName evidence="6">KN homeodomain domain-containing protein</fullName>
    </recommendedName>
</protein>
<dbReference type="GO" id="GO:0006355">
    <property type="term" value="P:regulation of DNA-templated transcription"/>
    <property type="evidence" value="ECO:0007669"/>
    <property type="project" value="InterPro"/>
</dbReference>
<organism evidence="7">
    <name type="scientific">Leucosporidium scottii</name>
    <dbReference type="NCBI Taxonomy" id="5278"/>
    <lineage>
        <taxon>Eukaryota</taxon>
        <taxon>Fungi</taxon>
        <taxon>Dikarya</taxon>
        <taxon>Basidiomycota</taxon>
        <taxon>Pucciniomycotina</taxon>
        <taxon>Microbotryomycetes</taxon>
        <taxon>Leucosporidiales</taxon>
        <taxon>Leucosporidium</taxon>
    </lineage>
</organism>
<comment type="similarity">
    <text evidence="1">Belongs to the TALE/M-ATYP homeobox family.</text>
</comment>
<keyword evidence="4" id="KW-0539">Nucleus</keyword>
<evidence type="ECO:0000256" key="1">
    <source>
        <dbReference type="ARBA" id="ARBA00005800"/>
    </source>
</evidence>
<feature type="region of interest" description="Disordered" evidence="5">
    <location>
        <begin position="96"/>
        <end position="116"/>
    </location>
</feature>
<evidence type="ECO:0000256" key="4">
    <source>
        <dbReference type="ARBA" id="ARBA00023242"/>
    </source>
</evidence>
<proteinExistence type="inferred from homology"/>
<keyword evidence="3" id="KW-0371">Homeobox</keyword>
<dbReference type="InterPro" id="IPR009057">
    <property type="entry name" value="Homeodomain-like_sf"/>
</dbReference>
<dbReference type="Gene3D" id="1.10.10.60">
    <property type="entry name" value="Homeodomain-like"/>
    <property type="match status" value="1"/>
</dbReference>